<dbReference type="SUPFAM" id="SSF48498">
    <property type="entry name" value="Tetracyclin repressor-like, C-terminal domain"/>
    <property type="match status" value="1"/>
</dbReference>
<dbReference type="PROSITE" id="PS50977">
    <property type="entry name" value="HTH_TETR_2"/>
    <property type="match status" value="1"/>
</dbReference>
<dbReference type="InterPro" id="IPR001647">
    <property type="entry name" value="HTH_TetR"/>
</dbReference>
<evidence type="ECO:0000256" key="1">
    <source>
        <dbReference type="ARBA" id="ARBA00023125"/>
    </source>
</evidence>
<dbReference type="OrthoDB" id="9785164at2"/>
<reference evidence="5" key="1">
    <citation type="submission" date="2015-07" db="EMBL/GenBank/DDBJ databases">
        <title>Draft genome sequence of Acetobacterium bakii DSM 8293, a potential psychrophilic chemical producer through syngas fermentation.</title>
        <authorList>
            <person name="Song Y."/>
            <person name="Hwang S."/>
            <person name="Cho B.-K."/>
        </authorList>
    </citation>
    <scope>NUCLEOTIDE SEQUENCE [LARGE SCALE GENOMIC DNA]</scope>
    <source>
        <strain evidence="5">DSM 8239</strain>
    </source>
</reference>
<dbReference type="EMBL" id="LGYO01000074">
    <property type="protein sequence ID" value="KNZ40221.1"/>
    <property type="molecule type" value="Genomic_DNA"/>
</dbReference>
<dbReference type="RefSeq" id="WP_050741945.1">
    <property type="nucleotide sequence ID" value="NZ_LGYO01000074.1"/>
</dbReference>
<sequence length="197" mass="22777">MVKNKQLLKRKAIVDAVLKLMEEYEFDNLTVRMICDTAGISVGTFYHYFSEKNALISEILGQIDLYLEEQAVDKLTHDDELENLLEFGRLSISQINSTGYVMAGLISSVPLPYTPEGIEQEFERTFFSIPLEIITRGQEKGQFITDISAKQITEIFVIFLRGFAFDWSRRNGSYSLEEKYELYNKYFLRFIMSSTPA</sequence>
<gene>
    <name evidence="4" type="ORF">AKG39_18795</name>
</gene>
<dbReference type="AlphaFoldDB" id="A0A0L6TVC3"/>
<dbReference type="GO" id="GO:0003677">
    <property type="term" value="F:DNA binding"/>
    <property type="evidence" value="ECO:0007669"/>
    <property type="project" value="UniProtKB-UniRule"/>
</dbReference>
<dbReference type="InterPro" id="IPR050624">
    <property type="entry name" value="HTH-type_Tx_Regulator"/>
</dbReference>
<dbReference type="SUPFAM" id="SSF46689">
    <property type="entry name" value="Homeodomain-like"/>
    <property type="match status" value="1"/>
</dbReference>
<feature type="domain" description="HTH tetR-type" evidence="3">
    <location>
        <begin position="7"/>
        <end position="67"/>
    </location>
</feature>
<dbReference type="Gene3D" id="1.10.357.10">
    <property type="entry name" value="Tetracycline Repressor, domain 2"/>
    <property type="match status" value="1"/>
</dbReference>
<accession>A0A0L6TVC3</accession>
<feature type="DNA-binding region" description="H-T-H motif" evidence="2">
    <location>
        <begin position="30"/>
        <end position="49"/>
    </location>
</feature>
<comment type="caution">
    <text evidence="4">The sequence shown here is derived from an EMBL/GenBank/DDBJ whole genome shotgun (WGS) entry which is preliminary data.</text>
</comment>
<evidence type="ECO:0000259" key="3">
    <source>
        <dbReference type="PROSITE" id="PS50977"/>
    </source>
</evidence>
<proteinExistence type="predicted"/>
<dbReference type="Pfam" id="PF00440">
    <property type="entry name" value="TetR_N"/>
    <property type="match status" value="1"/>
</dbReference>
<keyword evidence="5" id="KW-1185">Reference proteome</keyword>
<dbReference type="STRING" id="52689.AKG39_18795"/>
<dbReference type="PANTHER" id="PTHR43479">
    <property type="entry name" value="ACREF/ENVCD OPERON REPRESSOR-RELATED"/>
    <property type="match status" value="1"/>
</dbReference>
<protein>
    <recommendedName>
        <fullName evidence="3">HTH tetR-type domain-containing protein</fullName>
    </recommendedName>
</protein>
<evidence type="ECO:0000256" key="2">
    <source>
        <dbReference type="PROSITE-ProRule" id="PRU00335"/>
    </source>
</evidence>
<dbReference type="Proteomes" id="UP000036873">
    <property type="component" value="Unassembled WGS sequence"/>
</dbReference>
<dbReference type="PANTHER" id="PTHR43479:SF11">
    <property type="entry name" value="ACREF_ENVCD OPERON REPRESSOR-RELATED"/>
    <property type="match status" value="1"/>
</dbReference>
<name>A0A0L6TVC3_9FIRM</name>
<organism evidence="4 5">
    <name type="scientific">Acetobacterium bakii</name>
    <dbReference type="NCBI Taxonomy" id="52689"/>
    <lineage>
        <taxon>Bacteria</taxon>
        <taxon>Bacillati</taxon>
        <taxon>Bacillota</taxon>
        <taxon>Clostridia</taxon>
        <taxon>Eubacteriales</taxon>
        <taxon>Eubacteriaceae</taxon>
        <taxon>Acetobacterium</taxon>
    </lineage>
</organism>
<dbReference type="InterPro" id="IPR009057">
    <property type="entry name" value="Homeodomain-like_sf"/>
</dbReference>
<evidence type="ECO:0000313" key="4">
    <source>
        <dbReference type="EMBL" id="KNZ40221.1"/>
    </source>
</evidence>
<evidence type="ECO:0000313" key="5">
    <source>
        <dbReference type="Proteomes" id="UP000036873"/>
    </source>
</evidence>
<keyword evidence="1 2" id="KW-0238">DNA-binding</keyword>
<dbReference type="InterPro" id="IPR036271">
    <property type="entry name" value="Tet_transcr_reg_TetR-rel_C_sf"/>
</dbReference>
<dbReference type="PRINTS" id="PR00455">
    <property type="entry name" value="HTHTETR"/>
</dbReference>